<gene>
    <name evidence="1" type="primary">P0025H06.21</name>
</gene>
<evidence type="ECO:0000313" key="1">
    <source>
        <dbReference type="EMBL" id="BAD53074.1"/>
    </source>
</evidence>
<dbReference type="AlphaFoldDB" id="Q5ZBK2"/>
<dbReference type="Proteomes" id="UP000817658">
    <property type="component" value="Chromosome 1"/>
</dbReference>
<accession>Q5ZBK2</accession>
<organism evidence="1">
    <name type="scientific">Oryza sativa subsp. japonica</name>
    <name type="common">Rice</name>
    <dbReference type="NCBI Taxonomy" id="39947"/>
    <lineage>
        <taxon>Eukaryota</taxon>
        <taxon>Viridiplantae</taxon>
        <taxon>Streptophyta</taxon>
        <taxon>Embryophyta</taxon>
        <taxon>Tracheophyta</taxon>
        <taxon>Spermatophyta</taxon>
        <taxon>Magnoliopsida</taxon>
        <taxon>Liliopsida</taxon>
        <taxon>Poales</taxon>
        <taxon>Poaceae</taxon>
        <taxon>BOP clade</taxon>
        <taxon>Oryzoideae</taxon>
        <taxon>Oryzeae</taxon>
        <taxon>Oryzinae</taxon>
        <taxon>Oryza</taxon>
        <taxon>Oryza sativa</taxon>
    </lineage>
</organism>
<dbReference type="EMBL" id="AP003312">
    <property type="protein sequence ID" value="BAD53074.1"/>
    <property type="molecule type" value="Genomic_DNA"/>
</dbReference>
<proteinExistence type="predicted"/>
<name>Q5ZBK2_ORYSJ</name>
<sequence>MLNLQLLEAWLGLNVALGHWIGWITLVSRSLLLAGEPIGNLMALRDGALKRHKEIEQISVKQ</sequence>
<reference evidence="1" key="1">
    <citation type="journal article" date="2002" name="Nature">
        <title>The genome sequence and structure of rice chromosome 1.</title>
        <authorList>
            <person name="Sasaki T."/>
            <person name="Matsumoto T."/>
            <person name="Yamamoto K."/>
            <person name="Sakata K."/>
            <person name="Baba T."/>
            <person name="Katayose Y."/>
            <person name="Wu J."/>
            <person name="Niimura Y."/>
            <person name="Cheng Z."/>
            <person name="Nagamura Y."/>
            <person name="Antonio B.A."/>
            <person name="Kanamori H."/>
            <person name="Hosokawa S."/>
            <person name="Masukawa M."/>
            <person name="Arikawa K."/>
            <person name="Chiden Y."/>
            <person name="Hayashi M."/>
            <person name="Okamoto M."/>
            <person name="Ando T."/>
            <person name="Aoki H."/>
            <person name="Arita K."/>
            <person name="Hamada M."/>
            <person name="Harada C."/>
            <person name="Hijishita S."/>
            <person name="Honda M."/>
            <person name="Ichikawa Y."/>
            <person name="Idonuma A."/>
            <person name="Iijima M."/>
            <person name="Ikeda M."/>
            <person name="Ikeno M."/>
            <person name="Itoh S."/>
            <person name="Itoh T."/>
            <person name="Itoh Y."/>
            <person name="Itoh Y."/>
            <person name="Iwabuchi A."/>
            <person name="Kamiya K."/>
            <person name="Karasawa W."/>
            <person name="Katagiri S."/>
            <person name="Kikuta A."/>
            <person name="Kobayashi N."/>
            <person name="Kono I."/>
            <person name="Machita K."/>
            <person name="Maehara T."/>
            <person name="Mizuno H."/>
            <person name="Mizubayashi T."/>
            <person name="Mukai Y."/>
            <person name="Nagasaki H."/>
            <person name="Nakashima M."/>
            <person name="Nakama Y."/>
            <person name="Nakamichi Y."/>
            <person name="Nakamura M."/>
            <person name="Namiki N."/>
            <person name="Negishi M."/>
            <person name="Ohta I."/>
            <person name="Ono N."/>
            <person name="Saji S."/>
            <person name="Sakai K."/>
            <person name="Shibata M."/>
            <person name="Shimokawa T."/>
            <person name="Shomura A."/>
            <person name="Song J."/>
            <person name="Takazaki Y."/>
            <person name="Terasawa K."/>
            <person name="Tsuji K."/>
            <person name="Waki K."/>
            <person name="Yamagata H."/>
            <person name="Yamane H."/>
            <person name="Yoshiki S."/>
            <person name="Yoshihara R."/>
            <person name="Yukawa K."/>
            <person name="Zhong H."/>
            <person name="Iwama H."/>
            <person name="Endo T."/>
            <person name="Ito H."/>
            <person name="Hahn J.H."/>
            <person name="Kim H.I."/>
            <person name="Eun M.Y."/>
            <person name="Yano M."/>
            <person name="Jiang J."/>
            <person name="Gojobori T."/>
        </authorList>
    </citation>
    <scope>NUCLEOTIDE SEQUENCE [LARGE SCALE GENOMIC DNA]</scope>
</reference>
<protein>
    <submittedName>
        <fullName evidence="1">Uncharacterized protein</fullName>
    </submittedName>
</protein>